<proteinExistence type="predicted"/>
<reference evidence="2 3" key="1">
    <citation type="submission" date="2021-06" db="EMBL/GenBank/DDBJ databases">
        <authorList>
            <person name="Palmer J.M."/>
        </authorList>
    </citation>
    <scope>NUCLEOTIDE SEQUENCE [LARGE SCALE GENOMIC DNA]</scope>
    <source>
        <strain evidence="3">if_2019</strain>
        <tissue evidence="2">Muscle</tissue>
    </source>
</reference>
<gene>
    <name evidence="2" type="ORF">ILYODFUR_035727</name>
</gene>
<protein>
    <submittedName>
        <fullName evidence="2">Uncharacterized protein</fullName>
    </submittedName>
</protein>
<evidence type="ECO:0000313" key="3">
    <source>
        <dbReference type="Proteomes" id="UP001482620"/>
    </source>
</evidence>
<dbReference type="EMBL" id="JAHRIQ010111208">
    <property type="protein sequence ID" value="MEQ2257534.1"/>
    <property type="molecule type" value="Genomic_DNA"/>
</dbReference>
<accession>A0ABV0VKI2</accession>
<feature type="region of interest" description="Disordered" evidence="1">
    <location>
        <begin position="93"/>
        <end position="113"/>
    </location>
</feature>
<evidence type="ECO:0000313" key="2">
    <source>
        <dbReference type="EMBL" id="MEQ2257534.1"/>
    </source>
</evidence>
<evidence type="ECO:0000256" key="1">
    <source>
        <dbReference type="SAM" id="MobiDB-lite"/>
    </source>
</evidence>
<dbReference type="Proteomes" id="UP001482620">
    <property type="component" value="Unassembled WGS sequence"/>
</dbReference>
<name>A0ABV0VKI2_9TELE</name>
<keyword evidence="3" id="KW-1185">Reference proteome</keyword>
<comment type="caution">
    <text evidence="2">The sequence shown here is derived from an EMBL/GenBank/DDBJ whole genome shotgun (WGS) entry which is preliminary data.</text>
</comment>
<sequence>MPRTDKEVMSEAEEDDLWYLSTAQRESVSQALDLLADHCNRQESAVTTVLTLPSNSVCPTESMSAVIVSETEEEPEVRQLPDDPVVDTGLAEKALPLASQSESSAEPLGDHQSRREIKPVIRLSYDKPGHSVDRPFVIVHRGVRITIGRRSHAPVFQCVPPVV</sequence>
<organism evidence="2 3">
    <name type="scientific">Ilyodon furcidens</name>
    <name type="common">goldbreast splitfin</name>
    <dbReference type="NCBI Taxonomy" id="33524"/>
    <lineage>
        <taxon>Eukaryota</taxon>
        <taxon>Metazoa</taxon>
        <taxon>Chordata</taxon>
        <taxon>Craniata</taxon>
        <taxon>Vertebrata</taxon>
        <taxon>Euteleostomi</taxon>
        <taxon>Actinopterygii</taxon>
        <taxon>Neopterygii</taxon>
        <taxon>Teleostei</taxon>
        <taxon>Neoteleostei</taxon>
        <taxon>Acanthomorphata</taxon>
        <taxon>Ovalentaria</taxon>
        <taxon>Atherinomorphae</taxon>
        <taxon>Cyprinodontiformes</taxon>
        <taxon>Goodeidae</taxon>
        <taxon>Ilyodon</taxon>
    </lineage>
</organism>